<evidence type="ECO:0000313" key="6">
    <source>
        <dbReference type="Proteomes" id="UP000094527"/>
    </source>
</evidence>
<dbReference type="PANTHER" id="PTHR19375">
    <property type="entry name" value="HEAT SHOCK PROTEIN 70KDA"/>
    <property type="match status" value="1"/>
</dbReference>
<organism evidence="5 6">
    <name type="scientific">Orchesella cincta</name>
    <name type="common">Springtail</name>
    <name type="synonym">Podura cincta</name>
    <dbReference type="NCBI Taxonomy" id="48709"/>
    <lineage>
        <taxon>Eukaryota</taxon>
        <taxon>Metazoa</taxon>
        <taxon>Ecdysozoa</taxon>
        <taxon>Arthropoda</taxon>
        <taxon>Hexapoda</taxon>
        <taxon>Collembola</taxon>
        <taxon>Entomobryomorpha</taxon>
        <taxon>Entomobryoidea</taxon>
        <taxon>Orchesellidae</taxon>
        <taxon>Orchesellinae</taxon>
        <taxon>Orchesella</taxon>
    </lineage>
</organism>
<dbReference type="SUPFAM" id="SSF53067">
    <property type="entry name" value="Actin-like ATPase domain"/>
    <property type="match status" value="2"/>
</dbReference>
<dbReference type="OrthoDB" id="2401965at2759"/>
<evidence type="ECO:0000313" key="5">
    <source>
        <dbReference type="EMBL" id="ODM95974.1"/>
    </source>
</evidence>
<dbReference type="Gene3D" id="3.30.30.30">
    <property type="match status" value="1"/>
</dbReference>
<reference evidence="5 6" key="1">
    <citation type="journal article" date="2016" name="Genome Biol. Evol.">
        <title>Gene Family Evolution Reflects Adaptation to Soil Environmental Stressors in the Genome of the Collembolan Orchesella cincta.</title>
        <authorList>
            <person name="Faddeeva-Vakhrusheva A."/>
            <person name="Derks M.F."/>
            <person name="Anvar S.Y."/>
            <person name="Agamennone V."/>
            <person name="Suring W."/>
            <person name="Smit S."/>
            <person name="van Straalen N.M."/>
            <person name="Roelofs D."/>
        </authorList>
    </citation>
    <scope>NUCLEOTIDE SEQUENCE [LARGE SCALE GENOMIC DNA]</scope>
    <source>
        <tissue evidence="5">Mixed pool</tissue>
    </source>
</reference>
<sequence length="720" mass="80954">MKHELKSFHNDRIISYKAEFDNEQNPYPDASAERKLFTDKLEQALNDAFKSAEIKMDKALRGMDDLYRNACEQCITRYTRNMEDVLKDATTREEISEKHISCVDEEKNYLRHLKFPPKSITIRTKYLSQYIDKLEQAVDKVFERISQDFSQQQILSKSSASNWKFECKTYYETSMKESMLKTRNLEDLKQFHEDAILSAVELLMSKCTENDNVSTSFDALAAELETELNIKWLELKKAFETNLKATYSDFSELVQKFIPAIGIDLGTTNCCVGVFKNGDVTIIPAKGKDNSSTTPSYVAFNENGTKCEAFGHAAKDQAYINPENTIFDVKRIIGKPMSDKFLKKDMKSWPFTVTAGDKGQPMIEVGRKRHQKGNLLNPSSISAMLLSRLRESAEEQLMLEKDSIKKAVITIPAYFNSDQRQATLDAGAIAGFTKVHLLTEPVAAAFAYKVGMNDNPAKKVLIYDLGGGTFDVAIIDVESGIDVLAIGGDDHLGGEDFDRRLVEHCANQFAAETGIDVLSGKKLTRNRARRRLQTQCENGKRNLSSAKSKKDSTTVAVDAIYEDQDLKVRITRWDFESSEYFDELCLWAARQAAILNGADSKGKIDFFAIQDVTPVDLGRLSPRKCPLLYHETLKSHIFQGDKPIAKQNRLIGDFTLKGLPNAPARQEAAETTMEIDSMGILHVTAVSESLNHVKSELTISEESQRISKSELTSLEGLHKC</sequence>
<comment type="caution">
    <text evidence="5">The sequence shown here is derived from an EMBL/GenBank/DDBJ whole genome shotgun (WGS) entry which is preliminary data.</text>
</comment>
<protein>
    <submittedName>
        <fullName evidence="5">Heat shock 70 kDa protein</fullName>
    </submittedName>
</protein>
<gene>
    <name evidence="5" type="ORF">Ocin01_10707</name>
</gene>
<dbReference type="InterPro" id="IPR043129">
    <property type="entry name" value="ATPase_NBD"/>
</dbReference>
<dbReference type="EMBL" id="LJIJ01000598">
    <property type="protein sequence ID" value="ODM95974.1"/>
    <property type="molecule type" value="Genomic_DNA"/>
</dbReference>
<dbReference type="Pfam" id="PF00012">
    <property type="entry name" value="HSP70"/>
    <property type="match status" value="2"/>
</dbReference>
<dbReference type="FunFam" id="3.30.30.30:FF:000005">
    <property type="entry name" value="Heat shock protein ssb1"/>
    <property type="match status" value="1"/>
</dbReference>
<evidence type="ECO:0000256" key="3">
    <source>
        <dbReference type="ARBA" id="ARBA00022840"/>
    </source>
</evidence>
<dbReference type="InterPro" id="IPR013126">
    <property type="entry name" value="Hsp_70_fam"/>
</dbReference>
<dbReference type="FunFam" id="3.90.640.10:FF:000003">
    <property type="entry name" value="Molecular chaperone DnaK"/>
    <property type="match status" value="1"/>
</dbReference>
<dbReference type="Gene3D" id="3.30.420.40">
    <property type="match status" value="2"/>
</dbReference>
<dbReference type="Proteomes" id="UP000094527">
    <property type="component" value="Unassembled WGS sequence"/>
</dbReference>
<evidence type="ECO:0000256" key="1">
    <source>
        <dbReference type="ARBA" id="ARBA00007381"/>
    </source>
</evidence>
<dbReference type="GO" id="GO:0005524">
    <property type="term" value="F:ATP binding"/>
    <property type="evidence" value="ECO:0007669"/>
    <property type="project" value="UniProtKB-KW"/>
</dbReference>
<dbReference type="InterPro" id="IPR029047">
    <property type="entry name" value="HSP70_peptide-bd_sf"/>
</dbReference>
<dbReference type="STRING" id="48709.A0A1D2MT58"/>
<dbReference type="Gene3D" id="2.60.34.10">
    <property type="entry name" value="Substrate Binding Domain Of DNAk, Chain A, domain 1"/>
    <property type="match status" value="1"/>
</dbReference>
<dbReference type="PRINTS" id="PR00301">
    <property type="entry name" value="HEATSHOCK70"/>
</dbReference>
<keyword evidence="6" id="KW-1185">Reference proteome</keyword>
<dbReference type="GO" id="GO:0140662">
    <property type="term" value="F:ATP-dependent protein folding chaperone"/>
    <property type="evidence" value="ECO:0007669"/>
    <property type="project" value="InterPro"/>
</dbReference>
<accession>A0A1D2MT58</accession>
<dbReference type="SUPFAM" id="SSF100920">
    <property type="entry name" value="Heat shock protein 70kD (HSP70), peptide-binding domain"/>
    <property type="match status" value="1"/>
</dbReference>
<dbReference type="InterPro" id="IPR018181">
    <property type="entry name" value="Heat_shock_70_CS"/>
</dbReference>
<comment type="similarity">
    <text evidence="1 4">Belongs to the heat shock protein 70 family.</text>
</comment>
<name>A0A1D2MT58_ORCCI</name>
<dbReference type="Gene3D" id="3.90.640.10">
    <property type="entry name" value="Actin, Chain A, domain 4"/>
    <property type="match status" value="1"/>
</dbReference>
<keyword evidence="3 4" id="KW-0067">ATP-binding</keyword>
<keyword evidence="5" id="KW-0346">Stress response</keyword>
<dbReference type="PROSITE" id="PS00297">
    <property type="entry name" value="HSP70_1"/>
    <property type="match status" value="1"/>
</dbReference>
<proteinExistence type="inferred from homology"/>
<dbReference type="AlphaFoldDB" id="A0A1D2MT58"/>
<keyword evidence="2 4" id="KW-0547">Nucleotide-binding</keyword>
<evidence type="ECO:0000256" key="2">
    <source>
        <dbReference type="ARBA" id="ARBA00022741"/>
    </source>
</evidence>
<evidence type="ECO:0000256" key="4">
    <source>
        <dbReference type="RuleBase" id="RU003322"/>
    </source>
</evidence>